<comment type="caution">
    <text evidence="2">The sequence shown here is derived from an EMBL/GenBank/DDBJ whole genome shotgun (WGS) entry which is preliminary data.</text>
</comment>
<organism evidence="2 3">
    <name type="scientific">Riccia fluitans</name>
    <dbReference type="NCBI Taxonomy" id="41844"/>
    <lineage>
        <taxon>Eukaryota</taxon>
        <taxon>Viridiplantae</taxon>
        <taxon>Streptophyta</taxon>
        <taxon>Embryophyta</taxon>
        <taxon>Marchantiophyta</taxon>
        <taxon>Marchantiopsida</taxon>
        <taxon>Marchantiidae</taxon>
        <taxon>Marchantiales</taxon>
        <taxon>Ricciaceae</taxon>
        <taxon>Riccia</taxon>
    </lineage>
</organism>
<proteinExistence type="predicted"/>
<evidence type="ECO:0000313" key="2">
    <source>
        <dbReference type="EMBL" id="KAL2644115.1"/>
    </source>
</evidence>
<sequence>MHDIGDRQSIDLQSEGGGVTNWTIGLQVKEHRITMHGTSSTTFTENSRFRLPRTEESDPEVSEQNRIWIGTGQEPLSVVSPNLKSCTAGCPMGRRFYLSGMQTAEVPNGGRAASRSCHSAGSIGT</sequence>
<dbReference type="Proteomes" id="UP001605036">
    <property type="component" value="Unassembled WGS sequence"/>
</dbReference>
<feature type="region of interest" description="Disordered" evidence="1">
    <location>
        <begin position="38"/>
        <end position="63"/>
    </location>
</feature>
<dbReference type="EMBL" id="JBHFFA010000002">
    <property type="protein sequence ID" value="KAL2644115.1"/>
    <property type="molecule type" value="Genomic_DNA"/>
</dbReference>
<protein>
    <submittedName>
        <fullName evidence="2">Uncharacterized protein</fullName>
    </submittedName>
</protein>
<name>A0ABD1Z8I7_9MARC</name>
<evidence type="ECO:0000256" key="1">
    <source>
        <dbReference type="SAM" id="MobiDB-lite"/>
    </source>
</evidence>
<reference evidence="2 3" key="1">
    <citation type="submission" date="2024-09" db="EMBL/GenBank/DDBJ databases">
        <title>Chromosome-scale assembly of Riccia fluitans.</title>
        <authorList>
            <person name="Paukszto L."/>
            <person name="Sawicki J."/>
            <person name="Karawczyk K."/>
            <person name="Piernik-Szablinska J."/>
            <person name="Szczecinska M."/>
            <person name="Mazdziarz M."/>
        </authorList>
    </citation>
    <scope>NUCLEOTIDE SEQUENCE [LARGE SCALE GENOMIC DNA]</scope>
    <source>
        <strain evidence="2">Rf_01</strain>
        <tissue evidence="2">Aerial parts of the thallus</tissue>
    </source>
</reference>
<evidence type="ECO:0000313" key="3">
    <source>
        <dbReference type="Proteomes" id="UP001605036"/>
    </source>
</evidence>
<keyword evidence="3" id="KW-1185">Reference proteome</keyword>
<gene>
    <name evidence="2" type="ORF">R1flu_011702</name>
</gene>
<dbReference type="AlphaFoldDB" id="A0ABD1Z8I7"/>
<accession>A0ABD1Z8I7</accession>